<sequence>MTDHYIKRICDQLNNTPRKCLDWKTPAEVFREKMMEEMGRSPYPQSQ</sequence>
<proteinExistence type="predicted"/>
<geneLocation type="plasmid" evidence="2">
    <name>pp97_d</name>
</geneLocation>
<organism evidence="1 2">
    <name type="scientific">Phaeobacter porticola</name>
    <dbReference type="NCBI Taxonomy" id="1844006"/>
    <lineage>
        <taxon>Bacteria</taxon>
        <taxon>Pseudomonadati</taxon>
        <taxon>Pseudomonadota</taxon>
        <taxon>Alphaproteobacteria</taxon>
        <taxon>Rhodobacterales</taxon>
        <taxon>Roseobacteraceae</taxon>
        <taxon>Phaeobacter</taxon>
    </lineage>
</organism>
<keyword evidence="2" id="KW-1185">Reference proteome</keyword>
<dbReference type="Proteomes" id="UP000183859">
    <property type="component" value="Plasmid pP97_d"/>
</dbReference>
<name>A0A1L3IBD5_9RHOB</name>
<protein>
    <submittedName>
        <fullName evidence="1">Transposase, IS30 family</fullName>
    </submittedName>
</protein>
<dbReference type="AlphaFoldDB" id="A0A1L3IBD5"/>
<accession>A0A1L3IBD5</accession>
<dbReference type="KEGG" id="php:PhaeoP97_04028"/>
<keyword evidence="1" id="KW-0614">Plasmid</keyword>
<evidence type="ECO:0000313" key="2">
    <source>
        <dbReference type="Proteomes" id="UP000183859"/>
    </source>
</evidence>
<gene>
    <name evidence="1" type="ORF">PhaeoP97_04028</name>
</gene>
<evidence type="ECO:0000313" key="1">
    <source>
        <dbReference type="EMBL" id="APG49378.1"/>
    </source>
</evidence>
<reference evidence="2" key="1">
    <citation type="submission" date="2016-07" db="EMBL/GenBank/DDBJ databases">
        <title>Phaeobacter portensis sp. nov., a tropodithietic acid producing bacterium isolated from a German harbor.</title>
        <authorList>
            <person name="Freese H.M."/>
            <person name="Bunk B."/>
            <person name="Breider S."/>
            <person name="Brinkhoff T."/>
        </authorList>
    </citation>
    <scope>NUCLEOTIDE SEQUENCE [LARGE SCALE GENOMIC DNA]</scope>
    <source>
        <strain evidence="2">P97</strain>
        <plasmid evidence="2">pp97_d</plasmid>
    </source>
</reference>
<dbReference type="EMBL" id="CP016368">
    <property type="protein sequence ID" value="APG49378.1"/>
    <property type="molecule type" value="Genomic_DNA"/>
</dbReference>